<feature type="domain" description="EF-hand" evidence="4">
    <location>
        <begin position="113"/>
        <end position="140"/>
    </location>
</feature>
<keyword evidence="3" id="KW-0732">Signal</keyword>
<dbReference type="Pfam" id="PF13499">
    <property type="entry name" value="EF-hand_7"/>
    <property type="match status" value="2"/>
</dbReference>
<dbReference type="Gene3D" id="1.10.238.10">
    <property type="entry name" value="EF-hand"/>
    <property type="match status" value="2"/>
</dbReference>
<feature type="domain" description="EF-hand" evidence="4">
    <location>
        <begin position="201"/>
        <end position="228"/>
    </location>
</feature>
<dbReference type="InterPro" id="IPR011992">
    <property type="entry name" value="EF-hand-dom_pair"/>
</dbReference>
<feature type="domain" description="EF-hand" evidence="4">
    <location>
        <begin position="238"/>
        <end position="266"/>
    </location>
</feature>
<dbReference type="PROSITE" id="PS00018">
    <property type="entry name" value="EF_HAND_1"/>
    <property type="match status" value="3"/>
</dbReference>
<dbReference type="InterPro" id="IPR018247">
    <property type="entry name" value="EF_Hand_1_Ca_BS"/>
</dbReference>
<evidence type="ECO:0000313" key="5">
    <source>
        <dbReference type="EMBL" id="CAD9405533.1"/>
    </source>
</evidence>
<proteinExistence type="predicted"/>
<feature type="region of interest" description="Disordered" evidence="2">
    <location>
        <begin position="72"/>
        <end position="103"/>
    </location>
</feature>
<feature type="signal peptide" evidence="3">
    <location>
        <begin position="1"/>
        <end position="20"/>
    </location>
</feature>
<dbReference type="SMART" id="SM00054">
    <property type="entry name" value="EFh"/>
    <property type="match status" value="4"/>
</dbReference>
<dbReference type="PROSITE" id="PS50222">
    <property type="entry name" value="EF_HAND_2"/>
    <property type="match status" value="3"/>
</dbReference>
<reference evidence="5" key="1">
    <citation type="submission" date="2021-01" db="EMBL/GenBank/DDBJ databases">
        <authorList>
            <person name="Corre E."/>
            <person name="Pelletier E."/>
            <person name="Niang G."/>
            <person name="Scheremetjew M."/>
            <person name="Finn R."/>
            <person name="Kale V."/>
            <person name="Holt S."/>
            <person name="Cochrane G."/>
            <person name="Meng A."/>
            <person name="Brown T."/>
            <person name="Cohen L."/>
        </authorList>
    </citation>
    <scope>NUCLEOTIDE SEQUENCE</scope>
    <source>
        <strain evidence="5">UTEX LB 985</strain>
    </source>
</reference>
<evidence type="ECO:0000256" key="3">
    <source>
        <dbReference type="SAM" id="SignalP"/>
    </source>
</evidence>
<dbReference type="EMBL" id="HBGU01006929">
    <property type="protein sequence ID" value="CAD9405533.1"/>
    <property type="molecule type" value="Transcribed_RNA"/>
</dbReference>
<protein>
    <recommendedName>
        <fullName evidence="4">EF-hand domain-containing protein</fullName>
    </recommendedName>
</protein>
<feature type="chain" id="PRO_5031085843" description="EF-hand domain-containing protein" evidence="3">
    <location>
        <begin position="21"/>
        <end position="271"/>
    </location>
</feature>
<evidence type="ECO:0000256" key="1">
    <source>
        <dbReference type="ARBA" id="ARBA00022837"/>
    </source>
</evidence>
<gene>
    <name evidence="5" type="ORF">CBRE1094_LOCUS3777</name>
</gene>
<dbReference type="GO" id="GO:0005509">
    <property type="term" value="F:calcium ion binding"/>
    <property type="evidence" value="ECO:0007669"/>
    <property type="project" value="InterPro"/>
</dbReference>
<dbReference type="SUPFAM" id="SSF47473">
    <property type="entry name" value="EF-hand"/>
    <property type="match status" value="1"/>
</dbReference>
<keyword evidence="1" id="KW-0106">Calcium</keyword>
<evidence type="ECO:0000259" key="4">
    <source>
        <dbReference type="PROSITE" id="PS50222"/>
    </source>
</evidence>
<sequence>MAPTFLFAALAFASFGLANSSDPRVCAIRSKSLEELKAICDQAQVPYQEDDDAETIRAALYAKMQTEIPGSTGVKPWPGVGKPGECDDFKPKGGKTQGAPAAEPDLSKVSSMLFKRLDADGDGKLSRTEMQGMIDTVNAEATRKGEPTYDLFDKLDQNKDSVVDREESEAFFKTAVGGGSAPKATPKSGAGSDVSSMRDGVFKSFDRDKNGMLSKEEFEPLRAEWAKKADADGEAEGDFFATLDTDSDGMISMAEMLQGLATMTSAVKDEL</sequence>
<dbReference type="PANTHER" id="PTHR10827:SF85">
    <property type="entry name" value="CALCIUM-BINDING PROTEIN"/>
    <property type="match status" value="1"/>
</dbReference>
<name>A0A7S2BSG7_9EUKA</name>
<organism evidence="5">
    <name type="scientific">Haptolina brevifila</name>
    <dbReference type="NCBI Taxonomy" id="156173"/>
    <lineage>
        <taxon>Eukaryota</taxon>
        <taxon>Haptista</taxon>
        <taxon>Haptophyta</taxon>
        <taxon>Prymnesiophyceae</taxon>
        <taxon>Prymnesiales</taxon>
        <taxon>Prymnesiaceae</taxon>
        <taxon>Haptolina</taxon>
    </lineage>
</organism>
<evidence type="ECO:0000256" key="2">
    <source>
        <dbReference type="SAM" id="MobiDB-lite"/>
    </source>
</evidence>
<dbReference type="PANTHER" id="PTHR10827">
    <property type="entry name" value="RETICULOCALBIN"/>
    <property type="match status" value="1"/>
</dbReference>
<dbReference type="InterPro" id="IPR002048">
    <property type="entry name" value="EF_hand_dom"/>
</dbReference>
<accession>A0A7S2BSG7</accession>
<dbReference type="AlphaFoldDB" id="A0A7S2BSG7"/>